<evidence type="ECO:0000256" key="3">
    <source>
        <dbReference type="ARBA" id="ARBA00022840"/>
    </source>
</evidence>
<protein>
    <recommendedName>
        <fullName evidence="5">ABC transporter domain-containing protein</fullName>
    </recommendedName>
</protein>
<gene>
    <name evidence="6" type="ORF">ABE41_016195</name>
</gene>
<evidence type="ECO:0000259" key="5">
    <source>
        <dbReference type="PROSITE" id="PS50893"/>
    </source>
</evidence>
<dbReference type="STRING" id="255247.ABE41_016195"/>
<feature type="domain" description="ABC transporter" evidence="5">
    <location>
        <begin position="2"/>
        <end position="239"/>
    </location>
</feature>
<dbReference type="InterPro" id="IPR003593">
    <property type="entry name" value="AAA+_ATPase"/>
</dbReference>
<dbReference type="GO" id="GO:0005524">
    <property type="term" value="F:ATP binding"/>
    <property type="evidence" value="ECO:0007669"/>
    <property type="project" value="UniProtKB-KW"/>
</dbReference>
<dbReference type="SUPFAM" id="SSF52540">
    <property type="entry name" value="P-loop containing nucleoside triphosphate hydrolases"/>
    <property type="match status" value="1"/>
</dbReference>
<evidence type="ECO:0000313" key="6">
    <source>
        <dbReference type="EMBL" id="ANX13552.1"/>
    </source>
</evidence>
<dbReference type="Proteomes" id="UP000077412">
    <property type="component" value="Chromosome"/>
</dbReference>
<keyword evidence="2" id="KW-0547">Nucleotide-binding</keyword>
<proteinExistence type="predicted"/>
<evidence type="ECO:0000256" key="2">
    <source>
        <dbReference type="ARBA" id="ARBA00022741"/>
    </source>
</evidence>
<keyword evidence="4" id="KW-1278">Translocase</keyword>
<dbReference type="RefSeq" id="WP_066292548.1">
    <property type="nucleotide sequence ID" value="NZ_CP016761.1"/>
</dbReference>
<sequence length="449" mass="50557">MIHVDQVSGGYDGKTVLKEISLSVERGQLTGIIGPNGSGKTTLMKMLSGVMKPLKGTVYINHRNISSYSSKELARTIAVLPQNGDNSFDFTVREVVGLGRYPYYKGWLKQSDKHDEEMIDKAMELTDVKQFASFRLQELSGGERQRVFLAKALAQDPEILLLDEPTNHLDLSNQIKLMDLLKMWNRSRELTVVAILHDLNLASLYCDNIYMLNKGTIRAEGIPGKVMDSVTLQDVYEANLLRHEHPEFPKPLISLNPLESEKVNSFNDLQISQQNDRLVVSSSYPFKTLSSTDSFKWADTFIFEEEHVQKFALQDQTLRFKIENVNHTAISSSSESFGEIYVVASMGTTNEPFTIAVFLQATLTEASYLQIMLAINEAIHTPTLLKSDLRSNICIASTQTGEKILSAARNTNFAQTLFTLVTKAIDTAKQKGDTRSKETMDYQMFLERR</sequence>
<keyword evidence="3" id="KW-0067">ATP-binding</keyword>
<evidence type="ECO:0000313" key="7">
    <source>
        <dbReference type="Proteomes" id="UP000077412"/>
    </source>
</evidence>
<keyword evidence="1" id="KW-0813">Transport</keyword>
<dbReference type="PANTHER" id="PTHR42794:SF1">
    <property type="entry name" value="HEMIN IMPORT ATP-BINDING PROTEIN HMUV"/>
    <property type="match status" value="1"/>
</dbReference>
<dbReference type="Gene3D" id="3.40.50.300">
    <property type="entry name" value="P-loop containing nucleotide triphosphate hydrolases"/>
    <property type="match status" value="1"/>
</dbReference>
<dbReference type="PANTHER" id="PTHR42794">
    <property type="entry name" value="HEMIN IMPORT ATP-BINDING PROTEIN HMUV"/>
    <property type="match status" value="1"/>
</dbReference>
<dbReference type="KEGG" id="far:ABE41_016195"/>
<dbReference type="InterPro" id="IPR017871">
    <property type="entry name" value="ABC_transporter-like_CS"/>
</dbReference>
<keyword evidence="7" id="KW-1185">Reference proteome</keyword>
<dbReference type="NCBIfam" id="NF010068">
    <property type="entry name" value="PRK13548.1"/>
    <property type="match status" value="1"/>
</dbReference>
<evidence type="ECO:0000256" key="4">
    <source>
        <dbReference type="ARBA" id="ARBA00022967"/>
    </source>
</evidence>
<dbReference type="Pfam" id="PF00005">
    <property type="entry name" value="ABC_tran"/>
    <property type="match status" value="1"/>
</dbReference>
<dbReference type="EMBL" id="CP016761">
    <property type="protein sequence ID" value="ANX13552.1"/>
    <property type="molecule type" value="Genomic_DNA"/>
</dbReference>
<dbReference type="PROSITE" id="PS50893">
    <property type="entry name" value="ABC_TRANSPORTER_2"/>
    <property type="match status" value="1"/>
</dbReference>
<dbReference type="InterPro" id="IPR027417">
    <property type="entry name" value="P-loop_NTPase"/>
</dbReference>
<dbReference type="CDD" id="cd03214">
    <property type="entry name" value="ABC_Iron-Siderophores_B12_Hemin"/>
    <property type="match status" value="1"/>
</dbReference>
<dbReference type="PROSITE" id="PS00211">
    <property type="entry name" value="ABC_TRANSPORTER_1"/>
    <property type="match status" value="1"/>
</dbReference>
<accession>A0A1B1Z7X9</accession>
<evidence type="ECO:0000256" key="1">
    <source>
        <dbReference type="ARBA" id="ARBA00022448"/>
    </source>
</evidence>
<dbReference type="FunFam" id="3.40.50.300:FF:000134">
    <property type="entry name" value="Iron-enterobactin ABC transporter ATP-binding protein"/>
    <property type="match status" value="1"/>
</dbReference>
<organism evidence="6 7">
    <name type="scientific">Fictibacillus arsenicus</name>
    <dbReference type="NCBI Taxonomy" id="255247"/>
    <lineage>
        <taxon>Bacteria</taxon>
        <taxon>Bacillati</taxon>
        <taxon>Bacillota</taxon>
        <taxon>Bacilli</taxon>
        <taxon>Bacillales</taxon>
        <taxon>Fictibacillaceae</taxon>
        <taxon>Fictibacillus</taxon>
    </lineage>
</organism>
<dbReference type="InterPro" id="IPR003439">
    <property type="entry name" value="ABC_transporter-like_ATP-bd"/>
</dbReference>
<dbReference type="SMART" id="SM00382">
    <property type="entry name" value="AAA"/>
    <property type="match status" value="1"/>
</dbReference>
<reference evidence="6 7" key="1">
    <citation type="submission" date="2016-08" db="EMBL/GenBank/DDBJ databases">
        <title>Complete genome sequence of Fictibacillus arsenicus G25-54, a strain with toxicity to nematodes and a potential arsenic-resistance activity.</title>
        <authorList>
            <person name="Zheng Z."/>
        </authorList>
    </citation>
    <scope>NUCLEOTIDE SEQUENCE [LARGE SCALE GENOMIC DNA]</scope>
    <source>
        <strain evidence="6 7">G25-54</strain>
    </source>
</reference>
<name>A0A1B1Z7X9_9BACL</name>
<dbReference type="AlphaFoldDB" id="A0A1B1Z7X9"/>
<dbReference type="OrthoDB" id="9787851at2"/>
<dbReference type="GO" id="GO:0016887">
    <property type="term" value="F:ATP hydrolysis activity"/>
    <property type="evidence" value="ECO:0007669"/>
    <property type="project" value="InterPro"/>
</dbReference>